<organism evidence="2 3">
    <name type="scientific">Hexamita inflata</name>
    <dbReference type="NCBI Taxonomy" id="28002"/>
    <lineage>
        <taxon>Eukaryota</taxon>
        <taxon>Metamonada</taxon>
        <taxon>Diplomonadida</taxon>
        <taxon>Hexamitidae</taxon>
        <taxon>Hexamitinae</taxon>
        <taxon>Hexamita</taxon>
    </lineage>
</organism>
<gene>
    <name evidence="2" type="ORF">HINF_LOCUS47734</name>
</gene>
<dbReference type="InterPro" id="IPR052766">
    <property type="entry name" value="S41A_metabolite_peptidase"/>
</dbReference>
<dbReference type="PANTHER" id="PTHR37049">
    <property type="entry name" value="PEPTIDASE S41 FAMILY PROTEIN"/>
    <property type="match status" value="1"/>
</dbReference>
<keyword evidence="3" id="KW-1185">Reference proteome</keyword>
<sequence length="770" mass="88721">MFVLVLCVDLCKMDDINLVYTINSALECMNAPLLTREVFEQNQKSVENLIELYAFKDEVANPPVEYAHLTVDIDAELKSIRSQYESKFDVETPIQARSYFNDLANLFLKLKDPHTLFVQPNFFNNFKLYFPFLLENSNGQFYAKDYPITSTFFHNLQIQYELMYGKLEINPNDKIIRINNQETIQFLTSFSNKYDYNSKSAHGRLNSQLFSSFYVKRLDVFTLPDVQDQVLEFIFDSGKIITVNLVVKISAPLISSQAAIKMYNNEISSKKNPYKMKTQSKLDTTKFKSFEHYKPLFSSNTINSNIDFELVLESPGYFSLYKYNQDSIKKSFDYVLSIKSFSPTNMLKGLEDTVELLRKIDDLDKQRKLYISVLGNGGGMVLLSHLLAVGLFHTEYPIYGRYNMRKSKLAELLLQSGSEFENLHRTEWISGKTLSNVTSFNSTVSMEWYIPTIDDLYSQYFGFDNDQESYFQTYSKWIYSHVSKLNPSNVVLLTDQLCVSTCACFAKHLLQMKNVYAIGFGGAYDSIDVFDVGSAAGGIVKDSDDYEFTVYNLKKQNYPKLSNDEIEILTTNWIPHRGFLRFAHNIIYDFDSRILNPQKLEYKSIKVNQVINIYPSFNDWSGLTGLQTVMPVAQKATENISTLEVFGEICGSGATYVISRMIQGRCVQFGCKYGYYRAYSTQNSQYDFDCVRRQDQYLQEQKEEEEQEEEEKQHSGLSTGAIIGISIGILFGVLVLVIILIYFIKPQLFKRKNQIKDAEEKLDMALDVTI</sequence>
<keyword evidence="1" id="KW-1133">Transmembrane helix</keyword>
<accession>A0ABP1KCP9</accession>
<keyword evidence="1" id="KW-0472">Membrane</keyword>
<evidence type="ECO:0000256" key="1">
    <source>
        <dbReference type="SAM" id="Phobius"/>
    </source>
</evidence>
<dbReference type="SUPFAM" id="SSF52096">
    <property type="entry name" value="ClpP/crotonase"/>
    <property type="match status" value="1"/>
</dbReference>
<feature type="transmembrane region" description="Helical" evidence="1">
    <location>
        <begin position="721"/>
        <end position="744"/>
    </location>
</feature>
<evidence type="ECO:0000313" key="2">
    <source>
        <dbReference type="EMBL" id="CAL6057844.1"/>
    </source>
</evidence>
<keyword evidence="1" id="KW-0812">Transmembrane</keyword>
<proteinExistence type="predicted"/>
<dbReference type="PANTHER" id="PTHR37049:SF4">
    <property type="entry name" value="RHODANESE DOMAIN-CONTAINING PROTEIN"/>
    <property type="match status" value="1"/>
</dbReference>
<dbReference type="InterPro" id="IPR029045">
    <property type="entry name" value="ClpP/crotonase-like_dom_sf"/>
</dbReference>
<comment type="caution">
    <text evidence="2">The sequence shown here is derived from an EMBL/GenBank/DDBJ whole genome shotgun (WGS) entry which is preliminary data.</text>
</comment>
<reference evidence="2 3" key="1">
    <citation type="submission" date="2024-07" db="EMBL/GenBank/DDBJ databases">
        <authorList>
            <person name="Akdeniz Z."/>
        </authorList>
    </citation>
    <scope>NUCLEOTIDE SEQUENCE [LARGE SCALE GENOMIC DNA]</scope>
</reference>
<protein>
    <submittedName>
        <fullName evidence="2">Uncharacterized protein</fullName>
    </submittedName>
</protein>
<dbReference type="EMBL" id="CAXDID020000216">
    <property type="protein sequence ID" value="CAL6057844.1"/>
    <property type="molecule type" value="Genomic_DNA"/>
</dbReference>
<dbReference type="Gene3D" id="3.90.226.10">
    <property type="entry name" value="2-enoyl-CoA Hydratase, Chain A, domain 1"/>
    <property type="match status" value="1"/>
</dbReference>
<dbReference type="Proteomes" id="UP001642409">
    <property type="component" value="Unassembled WGS sequence"/>
</dbReference>
<name>A0ABP1KCP9_9EUKA</name>
<evidence type="ECO:0000313" key="3">
    <source>
        <dbReference type="Proteomes" id="UP001642409"/>
    </source>
</evidence>